<dbReference type="Proteomes" id="UP000316291">
    <property type="component" value="Unassembled WGS sequence"/>
</dbReference>
<accession>A0A562RZB3</accession>
<reference evidence="1 2" key="1">
    <citation type="journal article" date="2015" name="Stand. Genomic Sci.">
        <title>Genomic Encyclopedia of Bacterial and Archaeal Type Strains, Phase III: the genomes of soil and plant-associated and newly described type strains.</title>
        <authorList>
            <person name="Whitman W.B."/>
            <person name="Woyke T."/>
            <person name="Klenk H.P."/>
            <person name="Zhou Y."/>
            <person name="Lilburn T.G."/>
            <person name="Beck B.J."/>
            <person name="De Vos P."/>
            <person name="Vandamme P."/>
            <person name="Eisen J.A."/>
            <person name="Garrity G."/>
            <person name="Hugenholtz P."/>
            <person name="Kyrpides N.C."/>
        </authorList>
    </citation>
    <scope>NUCLEOTIDE SEQUENCE [LARGE SCALE GENOMIC DNA]</scope>
    <source>
        <strain evidence="1 2">CGMCC 1.10948</strain>
    </source>
</reference>
<organism evidence="1 2">
    <name type="scientific">Bradyrhizobium huanghuaihaiense</name>
    <dbReference type="NCBI Taxonomy" id="990078"/>
    <lineage>
        <taxon>Bacteria</taxon>
        <taxon>Pseudomonadati</taxon>
        <taxon>Pseudomonadota</taxon>
        <taxon>Alphaproteobacteria</taxon>
        <taxon>Hyphomicrobiales</taxon>
        <taxon>Nitrobacteraceae</taxon>
        <taxon>Bradyrhizobium</taxon>
    </lineage>
</organism>
<dbReference type="AlphaFoldDB" id="A0A562RZB3"/>
<comment type="caution">
    <text evidence="1">The sequence shown here is derived from an EMBL/GenBank/DDBJ whole genome shotgun (WGS) entry which is preliminary data.</text>
</comment>
<name>A0A562RZB3_9BRAD</name>
<keyword evidence="2" id="KW-1185">Reference proteome</keyword>
<dbReference type="EMBL" id="VLLA01000002">
    <property type="protein sequence ID" value="TWI74507.1"/>
    <property type="molecule type" value="Genomic_DNA"/>
</dbReference>
<protein>
    <submittedName>
        <fullName evidence="1">Uncharacterized protein</fullName>
    </submittedName>
</protein>
<dbReference type="RefSeq" id="WP_018646836.1">
    <property type="nucleotide sequence ID" value="NZ_VLLA01000002.1"/>
</dbReference>
<gene>
    <name evidence="1" type="ORF">IQ16_00798</name>
</gene>
<evidence type="ECO:0000313" key="1">
    <source>
        <dbReference type="EMBL" id="TWI74507.1"/>
    </source>
</evidence>
<sequence length="54" mass="5901">MTTTNPNADAETAMQYLIWALEALEKAGSQEAVHHTRIALEALRKSSASIKSED</sequence>
<evidence type="ECO:0000313" key="2">
    <source>
        <dbReference type="Proteomes" id="UP000316291"/>
    </source>
</evidence>
<proteinExistence type="predicted"/>